<evidence type="ECO:0000313" key="2">
    <source>
        <dbReference type="EMBL" id="MEK0187148.1"/>
    </source>
</evidence>
<dbReference type="EMBL" id="JBBLXS010000310">
    <property type="protein sequence ID" value="MEK0187148.1"/>
    <property type="molecule type" value="Genomic_DNA"/>
</dbReference>
<dbReference type="PRINTS" id="PR00364">
    <property type="entry name" value="DISEASERSIST"/>
</dbReference>
<name>A0ABU8YSG9_9CYAN</name>
<feature type="domain" description="NB-ARC" evidence="1">
    <location>
        <begin position="156"/>
        <end position="289"/>
    </location>
</feature>
<dbReference type="InterPro" id="IPR002182">
    <property type="entry name" value="NB-ARC"/>
</dbReference>
<dbReference type="RefSeq" id="WP_340518785.1">
    <property type="nucleotide sequence ID" value="NZ_JBBLXS010000310.1"/>
</dbReference>
<reference evidence="2 3" key="1">
    <citation type="journal article" date="2020" name="Harmful Algae">
        <title>Molecular and morphological characterization of a novel dihydroanatoxin-a producing Microcoleus species (cyanobacteria) from the Russian River, California, USA.</title>
        <authorList>
            <person name="Conklin K.Y."/>
            <person name="Stancheva R."/>
            <person name="Otten T.G."/>
            <person name="Fadness R."/>
            <person name="Boyer G.L."/>
            <person name="Read B."/>
            <person name="Zhang X."/>
            <person name="Sheath R.G."/>
        </authorList>
    </citation>
    <scope>NUCLEOTIDE SEQUENCE [LARGE SCALE GENOMIC DNA]</scope>
    <source>
        <strain evidence="2 3">PTRS2</strain>
    </source>
</reference>
<dbReference type="InterPro" id="IPR027417">
    <property type="entry name" value="P-loop_NTPase"/>
</dbReference>
<dbReference type="Proteomes" id="UP001384579">
    <property type="component" value="Unassembled WGS sequence"/>
</dbReference>
<evidence type="ECO:0000313" key="3">
    <source>
        <dbReference type="Proteomes" id="UP001384579"/>
    </source>
</evidence>
<organism evidence="2 3">
    <name type="scientific">Microcoleus anatoxicus PTRS2</name>
    <dbReference type="NCBI Taxonomy" id="2705321"/>
    <lineage>
        <taxon>Bacteria</taxon>
        <taxon>Bacillati</taxon>
        <taxon>Cyanobacteriota</taxon>
        <taxon>Cyanophyceae</taxon>
        <taxon>Oscillatoriophycideae</taxon>
        <taxon>Oscillatoriales</taxon>
        <taxon>Microcoleaceae</taxon>
        <taxon>Microcoleus</taxon>
        <taxon>Microcoleus anatoxicus</taxon>
    </lineage>
</organism>
<dbReference type="Gene3D" id="3.40.50.300">
    <property type="entry name" value="P-loop containing nucleotide triphosphate hydrolases"/>
    <property type="match status" value="1"/>
</dbReference>
<comment type="caution">
    <text evidence="2">The sequence shown here is derived from an EMBL/GenBank/DDBJ whole genome shotgun (WGS) entry which is preliminary data.</text>
</comment>
<accession>A0ABU8YSG9</accession>
<sequence length="506" mass="57187">MTYQNKPLQIPAQKFIEAEACWNLQQLYADLTSAKQEYATSRNQRLTPLEKTYLRGLLCNYSPSEIAVALHRKCTGIRVDLSRGLYRYIEVLTLQQPKDWKEIPSMLEIYGYKQNSSRETLHSTLRNSAQTPQSPIENRTEWGLAVDTSSFYGRTTELANLRQWILEENSRLVAILGMGGIGKTALASKLRNLIKDQFECLIWIDLSHAPLLADTLVNLIECLSDQPLSDFEKLRLVSHYKKNFFQAPLEFFRDSLIASTNAIEPTIVAEAIQRLIHCLQKRRCLIILDGWEAVFCTGQLTGNYRKGYEVYGEFLKQVGELQHQSCLVLTSCEKPKEIAALESQNQSVRSLKLGSLGQAAVEILKNKGLSEEGEYSELIEAYSGNPLALKIVTTTINDMFGGSIANFLRNGPLLGDYSDTLSRQFHRLSALEIQLLHSMAKEVKPVGCENLYSNIQQDRGLELLKALESLLRRSLIETVQAESETLFALQPAIEKYLMSVARLPKL</sequence>
<dbReference type="Pfam" id="PF00931">
    <property type="entry name" value="NB-ARC"/>
    <property type="match status" value="1"/>
</dbReference>
<evidence type="ECO:0000259" key="1">
    <source>
        <dbReference type="Pfam" id="PF00931"/>
    </source>
</evidence>
<dbReference type="SUPFAM" id="SSF52540">
    <property type="entry name" value="P-loop containing nucleoside triphosphate hydrolases"/>
    <property type="match status" value="1"/>
</dbReference>
<keyword evidence="3" id="KW-1185">Reference proteome</keyword>
<protein>
    <submittedName>
        <fullName evidence="2">NB-ARC domain-containing protein</fullName>
    </submittedName>
</protein>
<gene>
    <name evidence="2" type="ORF">WMG39_20180</name>
</gene>
<proteinExistence type="predicted"/>